<feature type="domain" description="CENP-V/GFA" evidence="5">
    <location>
        <begin position="1"/>
        <end position="115"/>
    </location>
</feature>
<dbReference type="GO" id="GO:0046872">
    <property type="term" value="F:metal ion binding"/>
    <property type="evidence" value="ECO:0007669"/>
    <property type="project" value="UniProtKB-KW"/>
</dbReference>
<proteinExistence type="inferred from homology"/>
<dbReference type="OrthoDB" id="7186766at2"/>
<evidence type="ECO:0000259" key="5">
    <source>
        <dbReference type="PROSITE" id="PS51891"/>
    </source>
</evidence>
<keyword evidence="3" id="KW-0862">Zinc</keyword>
<name>A0A844ZS32_9SPHN</name>
<dbReference type="RefSeq" id="WP_160604672.1">
    <property type="nucleotide sequence ID" value="NZ_WTYX01000001.1"/>
</dbReference>
<evidence type="ECO:0000256" key="1">
    <source>
        <dbReference type="ARBA" id="ARBA00005495"/>
    </source>
</evidence>
<dbReference type="Proteomes" id="UP000442714">
    <property type="component" value="Unassembled WGS sequence"/>
</dbReference>
<dbReference type="Gene3D" id="3.90.1590.10">
    <property type="entry name" value="glutathione-dependent formaldehyde- activating enzyme (gfa)"/>
    <property type="match status" value="1"/>
</dbReference>
<keyword evidence="2" id="KW-0479">Metal-binding</keyword>
<dbReference type="Pfam" id="PF04828">
    <property type="entry name" value="GFA"/>
    <property type="match status" value="1"/>
</dbReference>
<gene>
    <name evidence="6" type="ORF">GRI41_06920</name>
</gene>
<evidence type="ECO:0000313" key="7">
    <source>
        <dbReference type="Proteomes" id="UP000442714"/>
    </source>
</evidence>
<comment type="caution">
    <text evidence="6">The sequence shown here is derived from an EMBL/GenBank/DDBJ whole genome shotgun (WGS) entry which is preliminary data.</text>
</comment>
<dbReference type="InterPro" id="IPR011057">
    <property type="entry name" value="Mss4-like_sf"/>
</dbReference>
<keyword evidence="4" id="KW-0456">Lyase</keyword>
<evidence type="ECO:0000313" key="6">
    <source>
        <dbReference type="EMBL" id="MXO90548.1"/>
    </source>
</evidence>
<comment type="similarity">
    <text evidence="1">Belongs to the Gfa family.</text>
</comment>
<protein>
    <submittedName>
        <fullName evidence="6">GFA family protein</fullName>
    </submittedName>
</protein>
<keyword evidence="7" id="KW-1185">Reference proteome</keyword>
<dbReference type="GO" id="GO:0016846">
    <property type="term" value="F:carbon-sulfur lyase activity"/>
    <property type="evidence" value="ECO:0007669"/>
    <property type="project" value="InterPro"/>
</dbReference>
<sequence length="129" mass="14222">MKGGCQCGAIRYELSGEPMHHALCHCNDCRNSAGAPMVGWAMFQEEQLSVQGSPKTYHSSEHGRRSFCPECGTGLFYRNAENLPGIVDIQSGTLDDPAALPAQSHIQTAERLDWMKSAHELPEFERFPG</sequence>
<dbReference type="AlphaFoldDB" id="A0A844ZS32"/>
<dbReference type="PROSITE" id="PS51891">
    <property type="entry name" value="CENP_V_GFA"/>
    <property type="match status" value="1"/>
</dbReference>
<dbReference type="PANTHER" id="PTHR33337">
    <property type="entry name" value="GFA DOMAIN-CONTAINING PROTEIN"/>
    <property type="match status" value="1"/>
</dbReference>
<evidence type="ECO:0000256" key="4">
    <source>
        <dbReference type="ARBA" id="ARBA00023239"/>
    </source>
</evidence>
<evidence type="ECO:0000256" key="3">
    <source>
        <dbReference type="ARBA" id="ARBA00022833"/>
    </source>
</evidence>
<dbReference type="PANTHER" id="PTHR33337:SF40">
    <property type="entry name" value="CENP-V_GFA DOMAIN-CONTAINING PROTEIN-RELATED"/>
    <property type="match status" value="1"/>
</dbReference>
<evidence type="ECO:0000256" key="2">
    <source>
        <dbReference type="ARBA" id="ARBA00022723"/>
    </source>
</evidence>
<dbReference type="InterPro" id="IPR006913">
    <property type="entry name" value="CENP-V/GFA"/>
</dbReference>
<accession>A0A844ZS32</accession>
<reference evidence="6 7" key="1">
    <citation type="submission" date="2019-12" db="EMBL/GenBank/DDBJ databases">
        <title>Genomic-based taxomic classification of the family Erythrobacteraceae.</title>
        <authorList>
            <person name="Xu L."/>
        </authorList>
    </citation>
    <scope>NUCLEOTIDE SEQUENCE [LARGE SCALE GENOMIC DNA]</scope>
    <source>
        <strain evidence="6 7">KCTC 52763</strain>
    </source>
</reference>
<organism evidence="6 7">
    <name type="scientific">Pontixanthobacter aquaemixtae</name>
    <dbReference type="NCBI Taxonomy" id="1958940"/>
    <lineage>
        <taxon>Bacteria</taxon>
        <taxon>Pseudomonadati</taxon>
        <taxon>Pseudomonadota</taxon>
        <taxon>Alphaproteobacteria</taxon>
        <taxon>Sphingomonadales</taxon>
        <taxon>Erythrobacteraceae</taxon>
        <taxon>Pontixanthobacter</taxon>
    </lineage>
</organism>
<dbReference type="EMBL" id="WTYX01000001">
    <property type="protein sequence ID" value="MXO90548.1"/>
    <property type="molecule type" value="Genomic_DNA"/>
</dbReference>
<dbReference type="SUPFAM" id="SSF51316">
    <property type="entry name" value="Mss4-like"/>
    <property type="match status" value="1"/>
</dbReference>